<dbReference type="AlphaFoldDB" id="A0A6J4SP21"/>
<dbReference type="GO" id="GO:0016020">
    <property type="term" value="C:membrane"/>
    <property type="evidence" value="ECO:0007669"/>
    <property type="project" value="UniProtKB-SubCell"/>
</dbReference>
<organism evidence="10">
    <name type="scientific">uncultured Solirubrobacterales bacterium</name>
    <dbReference type="NCBI Taxonomy" id="768556"/>
    <lineage>
        <taxon>Bacteria</taxon>
        <taxon>Bacillati</taxon>
        <taxon>Actinomycetota</taxon>
        <taxon>Thermoleophilia</taxon>
        <taxon>Solirubrobacterales</taxon>
        <taxon>environmental samples</taxon>
    </lineage>
</organism>
<keyword evidence="6 8" id="KW-0472">Membrane</keyword>
<feature type="transmembrane region" description="Helical" evidence="8">
    <location>
        <begin position="6"/>
        <end position="23"/>
    </location>
</feature>
<evidence type="ECO:0000256" key="3">
    <source>
        <dbReference type="ARBA" id="ARBA00022692"/>
    </source>
</evidence>
<gene>
    <name evidence="10" type="ORF">AVDCRST_MAG45-1195</name>
</gene>
<dbReference type="InterPro" id="IPR017825">
    <property type="entry name" value="Lycopene_cyclase_dom"/>
</dbReference>
<feature type="transmembrane region" description="Helical" evidence="8">
    <location>
        <begin position="80"/>
        <end position="97"/>
    </location>
</feature>
<evidence type="ECO:0000256" key="6">
    <source>
        <dbReference type="ARBA" id="ARBA00023136"/>
    </source>
</evidence>
<dbReference type="Pfam" id="PF18916">
    <property type="entry name" value="Lycopene_cyc"/>
    <property type="match status" value="1"/>
</dbReference>
<evidence type="ECO:0000256" key="4">
    <source>
        <dbReference type="ARBA" id="ARBA00022746"/>
    </source>
</evidence>
<reference evidence="10" key="1">
    <citation type="submission" date="2020-02" db="EMBL/GenBank/DDBJ databases">
        <authorList>
            <person name="Meier V. D."/>
        </authorList>
    </citation>
    <scope>NUCLEOTIDE SEQUENCE</scope>
    <source>
        <strain evidence="10">AVDCRST_MAG45</strain>
    </source>
</reference>
<protein>
    <recommendedName>
        <fullName evidence="9">Lycopene cyclase domain-containing protein</fullName>
    </recommendedName>
</protein>
<feature type="transmembrane region" description="Helical" evidence="8">
    <location>
        <begin position="32"/>
        <end position="51"/>
    </location>
</feature>
<evidence type="ECO:0000256" key="2">
    <source>
        <dbReference type="ARBA" id="ARBA00004829"/>
    </source>
</evidence>
<keyword evidence="4" id="KW-0125">Carotenoid biosynthesis</keyword>
<evidence type="ECO:0000256" key="8">
    <source>
        <dbReference type="SAM" id="Phobius"/>
    </source>
</evidence>
<name>A0A6J4SP21_9ACTN</name>
<evidence type="ECO:0000256" key="1">
    <source>
        <dbReference type="ARBA" id="ARBA00004141"/>
    </source>
</evidence>
<evidence type="ECO:0000256" key="7">
    <source>
        <dbReference type="ARBA" id="ARBA00023235"/>
    </source>
</evidence>
<dbReference type="GO" id="GO:0016117">
    <property type="term" value="P:carotenoid biosynthetic process"/>
    <property type="evidence" value="ECO:0007669"/>
    <property type="project" value="UniProtKB-KW"/>
</dbReference>
<sequence length="110" mass="12330">MPAYPLFSMLAALAVIALELAWLRTGIFRRPAYWIAMVVVFAFMIPVDGWMSKVPNPIVVYDPAVLSGVRFPIDIPIEEFVYAFAMVTLALVLWERAGRSPDASRARART</sequence>
<keyword evidence="3 8" id="KW-0812">Transmembrane</keyword>
<dbReference type="EMBL" id="CADCVU010000101">
    <property type="protein sequence ID" value="CAA9499307.1"/>
    <property type="molecule type" value="Genomic_DNA"/>
</dbReference>
<dbReference type="NCBIfam" id="TIGR03462">
    <property type="entry name" value="CarR_dom_SF"/>
    <property type="match status" value="1"/>
</dbReference>
<keyword evidence="7" id="KW-0413">Isomerase</keyword>
<proteinExistence type="predicted"/>
<comment type="subcellular location">
    <subcellularLocation>
        <location evidence="1">Membrane</location>
        <topology evidence="1">Multi-pass membrane protein</topology>
    </subcellularLocation>
</comment>
<dbReference type="GO" id="GO:0016872">
    <property type="term" value="F:intramolecular lyase activity"/>
    <property type="evidence" value="ECO:0007669"/>
    <property type="project" value="InterPro"/>
</dbReference>
<evidence type="ECO:0000259" key="9">
    <source>
        <dbReference type="Pfam" id="PF18916"/>
    </source>
</evidence>
<dbReference type="GO" id="GO:0045436">
    <property type="term" value="F:lycopene beta cyclase activity"/>
    <property type="evidence" value="ECO:0007669"/>
    <property type="project" value="UniProtKB-ARBA"/>
</dbReference>
<comment type="pathway">
    <text evidence="2">Carotenoid biosynthesis.</text>
</comment>
<evidence type="ECO:0000313" key="10">
    <source>
        <dbReference type="EMBL" id="CAA9499307.1"/>
    </source>
</evidence>
<evidence type="ECO:0000256" key="5">
    <source>
        <dbReference type="ARBA" id="ARBA00022989"/>
    </source>
</evidence>
<feature type="domain" description="Lycopene cyclase" evidence="9">
    <location>
        <begin position="8"/>
        <end position="95"/>
    </location>
</feature>
<accession>A0A6J4SP21</accession>
<keyword evidence="5 8" id="KW-1133">Transmembrane helix</keyword>